<dbReference type="AlphaFoldDB" id="A0A316HFN2"/>
<dbReference type="Proteomes" id="UP000245678">
    <property type="component" value="Unassembled WGS sequence"/>
</dbReference>
<dbReference type="EMBL" id="QGHA01000001">
    <property type="protein sequence ID" value="PWK80014.1"/>
    <property type="molecule type" value="Genomic_DNA"/>
</dbReference>
<dbReference type="SUPFAM" id="SSF52266">
    <property type="entry name" value="SGNH hydrolase"/>
    <property type="match status" value="1"/>
</dbReference>
<name>A0A316HFN2_9SPHI</name>
<proteinExistence type="predicted"/>
<evidence type="ECO:0000313" key="1">
    <source>
        <dbReference type="EMBL" id="PWK80014.1"/>
    </source>
</evidence>
<organism evidence="1 2">
    <name type="scientific">Mucilaginibacter oryzae</name>
    <dbReference type="NCBI Taxonomy" id="468058"/>
    <lineage>
        <taxon>Bacteria</taxon>
        <taxon>Pseudomonadati</taxon>
        <taxon>Bacteroidota</taxon>
        <taxon>Sphingobacteriia</taxon>
        <taxon>Sphingobacteriales</taxon>
        <taxon>Sphingobacteriaceae</taxon>
        <taxon>Mucilaginibacter</taxon>
    </lineage>
</organism>
<keyword evidence="2" id="KW-1185">Reference proteome</keyword>
<protein>
    <submittedName>
        <fullName evidence="1">Uncharacterized protein</fullName>
    </submittedName>
</protein>
<evidence type="ECO:0000313" key="2">
    <source>
        <dbReference type="Proteomes" id="UP000245678"/>
    </source>
</evidence>
<gene>
    <name evidence="1" type="ORF">LX99_00475</name>
</gene>
<comment type="caution">
    <text evidence="1">The sequence shown here is derived from an EMBL/GenBank/DDBJ whole genome shotgun (WGS) entry which is preliminary data.</text>
</comment>
<sequence>MANDKKISELPIAQTINATDKSILISNNADYQFDFASLLQFINSGLAAGANLSFGTVLPQNTFAKNGDVFINTATGSFAQKIAGVWTVVYTIAAASAATGNTVLFGNAIPGSATGSNGDTFINTLTGIFYKKNGGSWSQVFSMQTGPQGPQGVSGTNGANGANGKTILNGAVNPANSIGTDGDFYINTSSYYLFGPKTAGVWGAGISLIISGVQFEETANKNIPNGYAGLDGTGKVAPAQLPSYVDDVLEFSNVSALPVTGEAGKIYITTDNNNQYRWSGTSYIQIVSSPGTTDAIPEGTNNKYFSVSRVLNALLAGISFGTSAAISATDTVLQALGKLQAQINNLFKIPNGGTAGQVLAKVDSTDGNVHWVDAESGGYNNESESNLYPLLAVNSAAYLYSFGTSMTAAYLLQFPFWDSYSAQFAVRLGLYQDNTNYAQSASNSFSALRQAYAHLPTKQNRNIAIIVEMGLNDFQGGILQKEYNRLEGILTSFLANSFLESAYPGNAPGSVKTGSWNSFDSTSHGGKANSLNGTALQSTTVGSTYTLFNTSNEVVIGTYANDGTGTNPTGGFEVYLNDVLYTTYNPDGKTSGITDVTGYDNSITPDAVIIKGCSGKTVKIVTTSNKPTIIDYFGSLGASNNFAPVFVSLIPRLADAAYILDGPSRTPEILSEGDRIIKRVVDSFRGYPVTVVEINKYYDPNTQTIDNRHANIDGHKAILKAFLEKIQAGVNGWPVPHVPIIGAERFLTVGNNGVMTNYDAADYIVNPTELTSANFSTGRADIAGKTGQISADTDFLYLCVGINTWVRVALIQDKIDLFLAPIDDSSGAKTSSELNSTYPAAVIYQVVRGIQFNYQKVSSIVWEKTAKSTA</sequence>
<accession>A0A316HFN2</accession>
<reference evidence="1 2" key="1">
    <citation type="submission" date="2018-05" db="EMBL/GenBank/DDBJ databases">
        <title>Genomic Encyclopedia of Archaeal and Bacterial Type Strains, Phase II (KMG-II): from individual species to whole genera.</title>
        <authorList>
            <person name="Goeker M."/>
        </authorList>
    </citation>
    <scope>NUCLEOTIDE SEQUENCE [LARGE SCALE GENOMIC DNA]</scope>
    <source>
        <strain evidence="1 2">DSM 19975</strain>
    </source>
</reference>